<reference evidence="1 2" key="1">
    <citation type="submission" date="2020-02" db="EMBL/GenBank/DDBJ databases">
        <title>Draft genome sequence of Haematococcus lacustris strain NIES-144.</title>
        <authorList>
            <person name="Morimoto D."/>
            <person name="Nakagawa S."/>
            <person name="Yoshida T."/>
            <person name="Sawayama S."/>
        </authorList>
    </citation>
    <scope>NUCLEOTIDE SEQUENCE [LARGE SCALE GENOMIC DNA]</scope>
    <source>
        <strain evidence="1 2">NIES-144</strain>
    </source>
</reference>
<name>A0A699YG44_HAELA</name>
<organism evidence="1 2">
    <name type="scientific">Haematococcus lacustris</name>
    <name type="common">Green alga</name>
    <name type="synonym">Haematococcus pluvialis</name>
    <dbReference type="NCBI Taxonomy" id="44745"/>
    <lineage>
        <taxon>Eukaryota</taxon>
        <taxon>Viridiplantae</taxon>
        <taxon>Chlorophyta</taxon>
        <taxon>core chlorophytes</taxon>
        <taxon>Chlorophyceae</taxon>
        <taxon>CS clade</taxon>
        <taxon>Chlamydomonadales</taxon>
        <taxon>Haematococcaceae</taxon>
        <taxon>Haematococcus</taxon>
    </lineage>
</organism>
<sequence length="96" mass="10386">MQNCCKPGPRSSHSEIVAENIPVGSSWHKVRAPFNIAHSACASSSASSSPQTAKLHCFLRQWLYCRTVHGYGPALRCHTVQARKRATGPARTVGKG</sequence>
<gene>
    <name evidence="1" type="ORF">HaLaN_04100</name>
</gene>
<accession>A0A699YG44</accession>
<comment type="caution">
    <text evidence="1">The sequence shown here is derived from an EMBL/GenBank/DDBJ whole genome shotgun (WGS) entry which is preliminary data.</text>
</comment>
<evidence type="ECO:0000313" key="2">
    <source>
        <dbReference type="Proteomes" id="UP000485058"/>
    </source>
</evidence>
<protein>
    <submittedName>
        <fullName evidence="1">Uncharacterized protein</fullName>
    </submittedName>
</protein>
<keyword evidence="2" id="KW-1185">Reference proteome</keyword>
<proteinExistence type="predicted"/>
<dbReference type="EMBL" id="BLLF01000204">
    <property type="protein sequence ID" value="GFH09033.1"/>
    <property type="molecule type" value="Genomic_DNA"/>
</dbReference>
<dbReference type="AlphaFoldDB" id="A0A699YG44"/>
<dbReference type="Proteomes" id="UP000485058">
    <property type="component" value="Unassembled WGS sequence"/>
</dbReference>
<evidence type="ECO:0000313" key="1">
    <source>
        <dbReference type="EMBL" id="GFH09033.1"/>
    </source>
</evidence>